<keyword evidence="3" id="KW-1185">Reference proteome</keyword>
<protein>
    <recommendedName>
        <fullName evidence="1">VWFA domain-containing protein</fullName>
    </recommendedName>
</protein>
<reference evidence="2 3" key="1">
    <citation type="submission" date="2024-05" db="EMBL/GenBank/DDBJ databases">
        <title>Genome sequencing and assembly of Indian major carp, Cirrhinus mrigala (Hamilton, 1822).</title>
        <authorList>
            <person name="Mohindra V."/>
            <person name="Chowdhury L.M."/>
            <person name="Lal K."/>
            <person name="Jena J.K."/>
        </authorList>
    </citation>
    <scope>NUCLEOTIDE SEQUENCE [LARGE SCALE GENOMIC DNA]</scope>
    <source>
        <strain evidence="2">CM1030</strain>
        <tissue evidence="2">Blood</tissue>
    </source>
</reference>
<dbReference type="Pfam" id="PF00092">
    <property type="entry name" value="VWA"/>
    <property type="match status" value="1"/>
</dbReference>
<feature type="non-terminal residue" evidence="2">
    <location>
        <position position="1"/>
    </location>
</feature>
<accession>A0ABD0PXS9</accession>
<evidence type="ECO:0000259" key="1">
    <source>
        <dbReference type="PROSITE" id="PS50234"/>
    </source>
</evidence>
<dbReference type="PROSITE" id="PS50234">
    <property type="entry name" value="VWFA"/>
    <property type="match status" value="1"/>
</dbReference>
<dbReference type="PANTHER" id="PTHR24020:SF84">
    <property type="entry name" value="VWFA DOMAIN-CONTAINING PROTEIN"/>
    <property type="match status" value="1"/>
</dbReference>
<dbReference type="InterPro" id="IPR002035">
    <property type="entry name" value="VWF_A"/>
</dbReference>
<dbReference type="InterPro" id="IPR050525">
    <property type="entry name" value="ECM_Assembly_Org"/>
</dbReference>
<proteinExistence type="predicted"/>
<evidence type="ECO:0000313" key="2">
    <source>
        <dbReference type="EMBL" id="KAL0178572.1"/>
    </source>
</evidence>
<feature type="non-terminal residue" evidence="2">
    <location>
        <position position="129"/>
    </location>
</feature>
<dbReference type="AlphaFoldDB" id="A0ABD0PXS9"/>
<name>A0ABD0PXS9_CIRMR</name>
<dbReference type="PANTHER" id="PTHR24020">
    <property type="entry name" value="COLLAGEN ALPHA"/>
    <property type="match status" value="1"/>
</dbReference>
<feature type="domain" description="VWFA" evidence="1">
    <location>
        <begin position="1"/>
        <end position="129"/>
    </location>
</feature>
<sequence length="129" mass="14831">DILLHQFYLNTYTSFAELAEAINKTVQRKQGTSTWDALRNVRYYFTRENGSRIDDKVAQNLLLITDGKANDEKDLNALEYLRSKKIQITAFGIGNDIKKSELREMAGSADRVLIETFEGLELKKTIRKL</sequence>
<dbReference type="EMBL" id="JAMKFB020000013">
    <property type="protein sequence ID" value="KAL0178572.1"/>
    <property type="molecule type" value="Genomic_DNA"/>
</dbReference>
<organism evidence="2 3">
    <name type="scientific">Cirrhinus mrigala</name>
    <name type="common">Mrigala</name>
    <dbReference type="NCBI Taxonomy" id="683832"/>
    <lineage>
        <taxon>Eukaryota</taxon>
        <taxon>Metazoa</taxon>
        <taxon>Chordata</taxon>
        <taxon>Craniata</taxon>
        <taxon>Vertebrata</taxon>
        <taxon>Euteleostomi</taxon>
        <taxon>Actinopterygii</taxon>
        <taxon>Neopterygii</taxon>
        <taxon>Teleostei</taxon>
        <taxon>Ostariophysi</taxon>
        <taxon>Cypriniformes</taxon>
        <taxon>Cyprinidae</taxon>
        <taxon>Labeoninae</taxon>
        <taxon>Labeonini</taxon>
        <taxon>Cirrhinus</taxon>
    </lineage>
</organism>
<dbReference type="InterPro" id="IPR036465">
    <property type="entry name" value="vWFA_dom_sf"/>
</dbReference>
<dbReference type="SUPFAM" id="SSF53300">
    <property type="entry name" value="vWA-like"/>
    <property type="match status" value="1"/>
</dbReference>
<gene>
    <name evidence="2" type="ORF">M9458_027466</name>
</gene>
<evidence type="ECO:0000313" key="3">
    <source>
        <dbReference type="Proteomes" id="UP001529510"/>
    </source>
</evidence>
<comment type="caution">
    <text evidence="2">The sequence shown here is derived from an EMBL/GenBank/DDBJ whole genome shotgun (WGS) entry which is preliminary data.</text>
</comment>
<dbReference type="Proteomes" id="UP001529510">
    <property type="component" value="Unassembled WGS sequence"/>
</dbReference>
<dbReference type="Gene3D" id="3.40.50.410">
    <property type="entry name" value="von Willebrand factor, type A domain"/>
    <property type="match status" value="1"/>
</dbReference>